<reference evidence="1 2" key="1">
    <citation type="submission" date="2007-03" db="EMBL/GenBank/DDBJ databases">
        <authorList>
            <person name="Heidelberg J."/>
        </authorList>
    </citation>
    <scope>NUCLEOTIDE SEQUENCE [LARGE SCALE GENOMIC DNA]</scope>
    <source>
        <strain evidence="2">ATCC 39541 / Classical Ogawa 395 / O395</strain>
    </source>
</reference>
<organism evidence="1 2">
    <name type="scientific">Vibrio cholerae serotype O1 (strain ATCC 39541 / Classical Ogawa 395 / O395)</name>
    <dbReference type="NCBI Taxonomy" id="345073"/>
    <lineage>
        <taxon>Bacteria</taxon>
        <taxon>Pseudomonadati</taxon>
        <taxon>Pseudomonadota</taxon>
        <taxon>Gammaproteobacteria</taxon>
        <taxon>Vibrionales</taxon>
        <taxon>Vibrionaceae</taxon>
        <taxon>Vibrio</taxon>
    </lineage>
</organism>
<dbReference type="EMBL" id="CP000626">
    <property type="protein sequence ID" value="ABQ18689.1"/>
    <property type="molecule type" value="Genomic_DNA"/>
</dbReference>
<dbReference type="KEGG" id="vco:VC0395_0721"/>
<sequence length="48" mass="5750">MGCQPRSGRGLRGSVIHKVVKREKWQISVKRFFDFFRLKIRFVSHECV</sequence>
<gene>
    <name evidence="1" type="ordered locus">VC0395_0721</name>
</gene>
<protein>
    <submittedName>
        <fullName evidence="1">Uncharacterized protein</fullName>
    </submittedName>
</protein>
<proteinExistence type="predicted"/>
<accession>A0A0H3AEK9</accession>
<dbReference type="Proteomes" id="UP000000249">
    <property type="component" value="Chromosome 2"/>
</dbReference>
<evidence type="ECO:0000313" key="2">
    <source>
        <dbReference type="Proteomes" id="UP000000249"/>
    </source>
</evidence>
<evidence type="ECO:0000313" key="1">
    <source>
        <dbReference type="EMBL" id="ABQ18689.1"/>
    </source>
</evidence>
<dbReference type="AlphaFoldDB" id="A0A0H3AEK9"/>
<name>A0A0H3AEK9_VIBC3</name>